<dbReference type="Pfam" id="PF02899">
    <property type="entry name" value="Phage_int_SAM_1"/>
    <property type="match status" value="1"/>
</dbReference>
<dbReference type="InterPro" id="IPR011010">
    <property type="entry name" value="DNA_brk_join_enz"/>
</dbReference>
<dbReference type="InterPro" id="IPR004107">
    <property type="entry name" value="Integrase_SAM-like_N"/>
</dbReference>
<evidence type="ECO:0000256" key="6">
    <source>
        <dbReference type="ARBA" id="ARBA00023125"/>
    </source>
</evidence>
<reference evidence="11" key="1">
    <citation type="submission" date="2009-10" db="EMBL/GenBank/DDBJ databases">
        <title>Diversity of trophic interactions inside an arsenic-rich microbial ecosystem.</title>
        <authorList>
            <person name="Bertin P.N."/>
            <person name="Heinrich-Salmeron A."/>
            <person name="Pelletier E."/>
            <person name="Goulhen-Chollet F."/>
            <person name="Arsene-Ploetze F."/>
            <person name="Gallien S."/>
            <person name="Calteau A."/>
            <person name="Vallenet D."/>
            <person name="Casiot C."/>
            <person name="Chane-Woon-Ming B."/>
            <person name="Giloteaux L."/>
            <person name="Barakat M."/>
            <person name="Bonnefoy V."/>
            <person name="Bruneel O."/>
            <person name="Chandler M."/>
            <person name="Cleiss J."/>
            <person name="Duran R."/>
            <person name="Elbaz-Poulichet F."/>
            <person name="Fonknechten N."/>
            <person name="Lauga B."/>
            <person name="Mornico D."/>
            <person name="Ortet P."/>
            <person name="Schaeffer C."/>
            <person name="Siguier P."/>
            <person name="Alexander Thil Smith A."/>
            <person name="Van Dorsselaer A."/>
            <person name="Weissenbach J."/>
            <person name="Medigue C."/>
            <person name="Le Paslier D."/>
        </authorList>
    </citation>
    <scope>NUCLEOTIDE SEQUENCE</scope>
</reference>
<keyword evidence="6" id="KW-0238">DNA-binding</keyword>
<dbReference type="PANTHER" id="PTHR30349">
    <property type="entry name" value="PHAGE INTEGRASE-RELATED"/>
    <property type="match status" value="1"/>
</dbReference>
<accession>E6Q2P2</accession>
<evidence type="ECO:0000256" key="3">
    <source>
        <dbReference type="ARBA" id="ARBA00022618"/>
    </source>
</evidence>
<dbReference type="InterPro" id="IPR044068">
    <property type="entry name" value="CB"/>
</dbReference>
<protein>
    <submittedName>
        <fullName evidence="11">Tyrosine recombinase XerD</fullName>
    </submittedName>
</protein>
<dbReference type="EMBL" id="CABO01000018">
    <property type="protein sequence ID" value="CBI01452.1"/>
    <property type="molecule type" value="Genomic_DNA"/>
</dbReference>
<gene>
    <name evidence="11" type="primary">xerD</name>
    <name evidence="11" type="ORF">CARN4_0710</name>
</gene>
<evidence type="ECO:0000256" key="2">
    <source>
        <dbReference type="ARBA" id="ARBA00022490"/>
    </source>
</evidence>
<dbReference type="PANTHER" id="PTHR30349:SF41">
    <property type="entry name" value="INTEGRASE_RECOMBINASE PROTEIN MJ0367-RELATED"/>
    <property type="match status" value="1"/>
</dbReference>
<dbReference type="GO" id="GO:0051301">
    <property type="term" value="P:cell division"/>
    <property type="evidence" value="ECO:0007669"/>
    <property type="project" value="UniProtKB-KW"/>
</dbReference>
<evidence type="ECO:0000259" key="10">
    <source>
        <dbReference type="PROSITE" id="PS51900"/>
    </source>
</evidence>
<sequence length="309" mass="35123">MSSYIPSDPLVAEFAAYLRLERGQSPRTAEEYARDIEVFGDFLEPGHLHGTPFENLLATTPSDIRRFVMELMGPRAYNPTSVRRKLAALRSFFALQRREGRRSDNPATDVPPPKAAKRLPHVMSEGEVGTLLRTRIAGRSDEQRLRDTAIMELLYASGIRRAELVGLDLSDVDTERRLLRVTGKGNKQRTVFINLAAAEAIRTYLGVRPRSTDSALFLSRLKKRLSYRQAWAIFQSYAKLSGLTKHVTPHVMRHSFATHLLENGADLVTIKELLGHESLATTQIYTNVSLEHMRRNYEEAHPRDRSEER</sequence>
<dbReference type="GO" id="GO:0006310">
    <property type="term" value="P:DNA recombination"/>
    <property type="evidence" value="ECO:0007669"/>
    <property type="project" value="UniProtKB-KW"/>
</dbReference>
<keyword evidence="4" id="KW-0159">Chromosome partition</keyword>
<feature type="domain" description="Tyr recombinase" evidence="9">
    <location>
        <begin position="118"/>
        <end position="298"/>
    </location>
</feature>
<proteinExistence type="inferred from homology"/>
<keyword evidence="7" id="KW-0233">DNA recombination</keyword>
<evidence type="ECO:0000259" key="9">
    <source>
        <dbReference type="PROSITE" id="PS51898"/>
    </source>
</evidence>
<comment type="subcellular location">
    <subcellularLocation>
        <location evidence="1">Cytoplasm</location>
    </subcellularLocation>
</comment>
<evidence type="ECO:0000256" key="8">
    <source>
        <dbReference type="ARBA" id="ARBA00023306"/>
    </source>
</evidence>
<feature type="domain" description="Core-binding (CB)" evidence="10">
    <location>
        <begin position="5"/>
        <end position="97"/>
    </location>
</feature>
<dbReference type="Pfam" id="PF00589">
    <property type="entry name" value="Phage_integrase"/>
    <property type="match status" value="1"/>
</dbReference>
<name>E6Q2P2_9ZZZZ</name>
<evidence type="ECO:0000256" key="1">
    <source>
        <dbReference type="ARBA" id="ARBA00004496"/>
    </source>
</evidence>
<keyword evidence="2" id="KW-0963">Cytoplasm</keyword>
<dbReference type="Gene3D" id="1.10.443.10">
    <property type="entry name" value="Intergrase catalytic core"/>
    <property type="match status" value="1"/>
</dbReference>
<dbReference type="GO" id="GO:0015074">
    <property type="term" value="P:DNA integration"/>
    <property type="evidence" value="ECO:0007669"/>
    <property type="project" value="UniProtKB-KW"/>
</dbReference>
<evidence type="ECO:0000256" key="7">
    <source>
        <dbReference type="ARBA" id="ARBA00023172"/>
    </source>
</evidence>
<dbReference type="AlphaFoldDB" id="E6Q2P2"/>
<evidence type="ECO:0000256" key="5">
    <source>
        <dbReference type="ARBA" id="ARBA00022908"/>
    </source>
</evidence>
<dbReference type="PROSITE" id="PS51898">
    <property type="entry name" value="TYR_RECOMBINASE"/>
    <property type="match status" value="1"/>
</dbReference>
<organism evidence="11">
    <name type="scientific">mine drainage metagenome</name>
    <dbReference type="NCBI Taxonomy" id="410659"/>
    <lineage>
        <taxon>unclassified sequences</taxon>
        <taxon>metagenomes</taxon>
        <taxon>ecological metagenomes</taxon>
    </lineage>
</organism>
<dbReference type="CDD" id="cd00798">
    <property type="entry name" value="INT_XerDC_C"/>
    <property type="match status" value="1"/>
</dbReference>
<dbReference type="InterPro" id="IPR002104">
    <property type="entry name" value="Integrase_catalytic"/>
</dbReference>
<dbReference type="HAMAP" id="MF_01808">
    <property type="entry name" value="Recomb_XerC_XerD"/>
    <property type="match status" value="1"/>
</dbReference>
<evidence type="ECO:0000313" key="11">
    <source>
        <dbReference type="EMBL" id="CBI01452.1"/>
    </source>
</evidence>
<dbReference type="InterPro" id="IPR010998">
    <property type="entry name" value="Integrase_recombinase_N"/>
</dbReference>
<evidence type="ECO:0000256" key="4">
    <source>
        <dbReference type="ARBA" id="ARBA00022829"/>
    </source>
</evidence>
<comment type="caution">
    <text evidence="11">The sequence shown here is derived from an EMBL/GenBank/DDBJ whole genome shotgun (WGS) entry which is preliminary data.</text>
</comment>
<dbReference type="Gene3D" id="1.10.150.130">
    <property type="match status" value="1"/>
</dbReference>
<dbReference type="InterPro" id="IPR050090">
    <property type="entry name" value="Tyrosine_recombinase_XerCD"/>
</dbReference>
<dbReference type="PROSITE" id="PS51900">
    <property type="entry name" value="CB"/>
    <property type="match status" value="1"/>
</dbReference>
<keyword evidence="3" id="KW-0132">Cell division</keyword>
<dbReference type="InterPro" id="IPR023009">
    <property type="entry name" value="Tyrosine_recombinase_XerC/XerD"/>
</dbReference>
<keyword evidence="8" id="KW-0131">Cell cycle</keyword>
<dbReference type="InterPro" id="IPR013762">
    <property type="entry name" value="Integrase-like_cat_sf"/>
</dbReference>
<keyword evidence="5" id="KW-0229">DNA integration</keyword>
<dbReference type="NCBIfam" id="NF040815">
    <property type="entry name" value="recomb_XerA_Arch"/>
    <property type="match status" value="1"/>
</dbReference>
<dbReference type="GO" id="GO:0003677">
    <property type="term" value="F:DNA binding"/>
    <property type="evidence" value="ECO:0007669"/>
    <property type="project" value="UniProtKB-KW"/>
</dbReference>
<dbReference type="GO" id="GO:0007059">
    <property type="term" value="P:chromosome segregation"/>
    <property type="evidence" value="ECO:0007669"/>
    <property type="project" value="UniProtKB-KW"/>
</dbReference>
<dbReference type="SUPFAM" id="SSF56349">
    <property type="entry name" value="DNA breaking-rejoining enzymes"/>
    <property type="match status" value="1"/>
</dbReference>
<dbReference type="GO" id="GO:0005737">
    <property type="term" value="C:cytoplasm"/>
    <property type="evidence" value="ECO:0007669"/>
    <property type="project" value="UniProtKB-SubCell"/>
</dbReference>